<dbReference type="GO" id="GO:0045892">
    <property type="term" value="P:negative regulation of DNA-templated transcription"/>
    <property type="evidence" value="ECO:0007669"/>
    <property type="project" value="InterPro"/>
</dbReference>
<dbReference type="EMBL" id="KM886873">
    <property type="protein sequence ID" value="AJA34472.1"/>
    <property type="molecule type" value="Genomic_DNA"/>
</dbReference>
<evidence type="ECO:0000256" key="4">
    <source>
        <dbReference type="ARBA" id="ARBA00022795"/>
    </source>
</evidence>
<evidence type="ECO:0000256" key="7">
    <source>
        <dbReference type="SAM" id="MobiDB-lite"/>
    </source>
</evidence>
<evidence type="ECO:0000313" key="10">
    <source>
        <dbReference type="EMBL" id="KRM88617.1"/>
    </source>
</evidence>
<keyword evidence="6" id="KW-0804">Transcription</keyword>
<name>A0A0A7RGT3_9LACO</name>
<dbReference type="SUPFAM" id="SSF101498">
    <property type="entry name" value="Anti-sigma factor FlgM"/>
    <property type="match status" value="1"/>
</dbReference>
<dbReference type="Proteomes" id="UP000051576">
    <property type="component" value="Unassembled WGS sequence"/>
</dbReference>
<feature type="region of interest" description="Disordered" evidence="7">
    <location>
        <begin position="18"/>
        <end position="40"/>
    </location>
</feature>
<dbReference type="InterPro" id="IPR007412">
    <property type="entry name" value="FlgM"/>
</dbReference>
<reference evidence="10 11" key="2">
    <citation type="journal article" date="2015" name="Genome Announc.">
        <title>Expanding the biotechnology potential of lactobacilli through comparative genomics of 213 strains and associated genera.</title>
        <authorList>
            <person name="Sun Z."/>
            <person name="Harris H.M."/>
            <person name="McCann A."/>
            <person name="Guo C."/>
            <person name="Argimon S."/>
            <person name="Zhang W."/>
            <person name="Yang X."/>
            <person name="Jeffery I.B."/>
            <person name="Cooney J.C."/>
            <person name="Kagawa T.F."/>
            <person name="Liu W."/>
            <person name="Song Y."/>
            <person name="Salvetti E."/>
            <person name="Wrobel A."/>
            <person name="Rasinkangas P."/>
            <person name="Parkhill J."/>
            <person name="Rea M.C."/>
            <person name="O'Sullivan O."/>
            <person name="Ritari J."/>
            <person name="Douillard F.P."/>
            <person name="Paul Ross R."/>
            <person name="Yang R."/>
            <person name="Briner A.E."/>
            <person name="Felis G.E."/>
            <person name="de Vos W.M."/>
            <person name="Barrangou R."/>
            <person name="Klaenhammer T.R."/>
            <person name="Caufield P.W."/>
            <person name="Cui Y."/>
            <person name="Zhang H."/>
            <person name="O'Toole P.W."/>
        </authorList>
    </citation>
    <scope>NUCLEOTIDE SEQUENCE [LARGE SCALE GENOMIC DNA]</scope>
    <source>
        <strain evidence="10 11">DSM 20605</strain>
    </source>
</reference>
<organism evidence="9">
    <name type="scientific">Liquorilactobacillus vini DSM 20605</name>
    <dbReference type="NCBI Taxonomy" id="1133569"/>
    <lineage>
        <taxon>Bacteria</taxon>
        <taxon>Bacillati</taxon>
        <taxon>Bacillota</taxon>
        <taxon>Bacilli</taxon>
        <taxon>Lactobacillales</taxon>
        <taxon>Lactobacillaceae</taxon>
        <taxon>Liquorilactobacillus</taxon>
    </lineage>
</organism>
<evidence type="ECO:0000256" key="1">
    <source>
        <dbReference type="ARBA" id="ARBA00005322"/>
    </source>
</evidence>
<evidence type="ECO:0000259" key="8">
    <source>
        <dbReference type="Pfam" id="PF04316"/>
    </source>
</evidence>
<dbReference type="OrthoDB" id="2329379at2"/>
<dbReference type="Pfam" id="PF04316">
    <property type="entry name" value="FlgM"/>
    <property type="match status" value="1"/>
</dbReference>
<evidence type="ECO:0000313" key="9">
    <source>
        <dbReference type="EMBL" id="AJA34472.1"/>
    </source>
</evidence>
<gene>
    <name evidence="9" type="primary">flgM</name>
    <name evidence="10" type="ORF">FD21_GL000990</name>
</gene>
<dbReference type="NCBIfam" id="TIGR03824">
    <property type="entry name" value="FlgM_jcvi"/>
    <property type="match status" value="1"/>
</dbReference>
<evidence type="ECO:0000256" key="5">
    <source>
        <dbReference type="ARBA" id="ARBA00023015"/>
    </source>
</evidence>
<keyword evidence="9" id="KW-0282">Flagellum</keyword>
<keyword evidence="3" id="KW-0678">Repressor</keyword>
<evidence type="ECO:0000256" key="3">
    <source>
        <dbReference type="ARBA" id="ARBA00022491"/>
    </source>
</evidence>
<evidence type="ECO:0000256" key="2">
    <source>
        <dbReference type="ARBA" id="ARBA00017823"/>
    </source>
</evidence>
<dbReference type="AlphaFoldDB" id="A0A0A7RGT3"/>
<keyword evidence="9" id="KW-0969">Cilium</keyword>
<keyword evidence="5" id="KW-0805">Transcription regulation</keyword>
<dbReference type="InterPro" id="IPR035890">
    <property type="entry name" value="Anti-sigma-28_factor_FlgM_sf"/>
</dbReference>
<keyword evidence="9" id="KW-0966">Cell projection</keyword>
<keyword evidence="4" id="KW-1005">Bacterial flagellum biogenesis</keyword>
<evidence type="ECO:0000256" key="6">
    <source>
        <dbReference type="ARBA" id="ARBA00023163"/>
    </source>
</evidence>
<sequence length="91" mass="9845">MKIEGNYKNNLNVKFQDSQSLSASKNTVSRTTEGNEAESNVTLSSAAKSILQGEKEQVDTKKIAALKSAVKSGNYDLSAEKIADGMLKEFD</sequence>
<dbReference type="PATRIC" id="fig|1133569.4.peg.1118"/>
<accession>A0A0A7RGT3</accession>
<reference evidence="9" key="1">
    <citation type="journal article" date="2014" name="Appl. Environ. Microbiol.">
        <title>Detection and genomic characterization of motility in Lactobacillus curvatus: confirmation of motility in a species outside the Lactobacillus salivarius clade.</title>
        <authorList>
            <person name="Cousin F.J."/>
            <person name="Lynch S.M."/>
            <person name="Harris H.M."/>
            <person name="McCann A."/>
            <person name="Lynch D.B."/>
            <person name="Neville B.A."/>
            <person name="Irisawa T."/>
            <person name="Okada S."/>
            <person name="Endo A."/>
            <person name="O'Toole P.W."/>
        </authorList>
    </citation>
    <scope>NUCLEOTIDE SEQUENCE</scope>
    <source>
        <strain evidence="9">DSM 20605</strain>
    </source>
</reference>
<evidence type="ECO:0000313" key="11">
    <source>
        <dbReference type="Proteomes" id="UP000051576"/>
    </source>
</evidence>
<dbReference type="EMBL" id="AYYX01000027">
    <property type="protein sequence ID" value="KRM88617.1"/>
    <property type="molecule type" value="Genomic_DNA"/>
</dbReference>
<feature type="domain" description="Anti-sigma-28 factor FlgM C-terminal" evidence="8">
    <location>
        <begin position="41"/>
        <end position="88"/>
    </location>
</feature>
<proteinExistence type="inferred from homology"/>
<dbReference type="GO" id="GO:0044781">
    <property type="term" value="P:bacterial-type flagellum organization"/>
    <property type="evidence" value="ECO:0007669"/>
    <property type="project" value="UniProtKB-KW"/>
</dbReference>
<dbReference type="STRING" id="1133569.FD21_GL000990"/>
<dbReference type="InterPro" id="IPR031316">
    <property type="entry name" value="FlgM_C"/>
</dbReference>
<protein>
    <recommendedName>
        <fullName evidence="2">Negative regulator of flagellin synthesis</fullName>
    </recommendedName>
</protein>
<comment type="similarity">
    <text evidence="1">Belongs to the FlgM family.</text>
</comment>
<dbReference type="RefSeq" id="WP_010580523.1">
    <property type="nucleotide sequence ID" value="NZ_AHYZ01000084.1"/>
</dbReference>
<keyword evidence="11" id="KW-1185">Reference proteome</keyword>